<feature type="chain" id="PRO_5043099809" description="Dirigent protein" evidence="4">
    <location>
        <begin position="21"/>
        <end position="217"/>
    </location>
</feature>
<dbReference type="PANTHER" id="PTHR21495">
    <property type="entry name" value="NUCLEOPORIN-RELATED"/>
    <property type="match status" value="1"/>
</dbReference>
<dbReference type="AlphaFoldDB" id="A0AAV1W5E2"/>
<organism evidence="5 6">
    <name type="scientific">Lupinus luteus</name>
    <name type="common">European yellow lupine</name>
    <dbReference type="NCBI Taxonomy" id="3873"/>
    <lineage>
        <taxon>Eukaryota</taxon>
        <taxon>Viridiplantae</taxon>
        <taxon>Streptophyta</taxon>
        <taxon>Embryophyta</taxon>
        <taxon>Tracheophyta</taxon>
        <taxon>Spermatophyta</taxon>
        <taxon>Magnoliopsida</taxon>
        <taxon>eudicotyledons</taxon>
        <taxon>Gunneridae</taxon>
        <taxon>Pentapetalae</taxon>
        <taxon>rosids</taxon>
        <taxon>fabids</taxon>
        <taxon>Fabales</taxon>
        <taxon>Fabaceae</taxon>
        <taxon>Papilionoideae</taxon>
        <taxon>50 kb inversion clade</taxon>
        <taxon>genistoids sensu lato</taxon>
        <taxon>core genistoids</taxon>
        <taxon>Genisteae</taxon>
        <taxon>Lupinus</taxon>
    </lineage>
</organism>
<evidence type="ECO:0000313" key="6">
    <source>
        <dbReference type="Proteomes" id="UP001497480"/>
    </source>
</evidence>
<protein>
    <recommendedName>
        <fullName evidence="4">Dirigent protein</fullName>
    </recommendedName>
</protein>
<gene>
    <name evidence="5" type="ORF">LLUT_LOCUS5565</name>
</gene>
<keyword evidence="4" id="KW-0052">Apoplast</keyword>
<feature type="signal peptide" evidence="4">
    <location>
        <begin position="1"/>
        <end position="20"/>
    </location>
</feature>
<comment type="caution">
    <text evidence="5">The sequence shown here is derived from an EMBL/GenBank/DDBJ whole genome shotgun (WGS) entry which is preliminary data.</text>
</comment>
<dbReference type="Proteomes" id="UP001497480">
    <property type="component" value="Unassembled WGS sequence"/>
</dbReference>
<dbReference type="GO" id="GO:0009699">
    <property type="term" value="P:phenylpropanoid biosynthetic process"/>
    <property type="evidence" value="ECO:0007669"/>
    <property type="project" value="UniProtKB-ARBA"/>
</dbReference>
<keyword evidence="6" id="KW-1185">Reference proteome</keyword>
<comment type="similarity">
    <text evidence="1 4">Belongs to the plant dirigent protein family.</text>
</comment>
<name>A0AAV1W5E2_LUPLU</name>
<comment type="function">
    <text evidence="4">Dirigent proteins impart stereoselectivity on the phenoxy radical-coupling reaction, yielding optically active lignans from two molecules of coniferyl alcohol in the biosynthesis of lignans, flavonolignans, and alkaloids and thus plays a central role in plant secondary metabolism.</text>
</comment>
<dbReference type="EMBL" id="CAXHTB010000004">
    <property type="protein sequence ID" value="CAL0304505.1"/>
    <property type="molecule type" value="Genomic_DNA"/>
</dbReference>
<accession>A0AAV1W5E2</accession>
<evidence type="ECO:0000256" key="3">
    <source>
        <dbReference type="ARBA" id="ARBA00022525"/>
    </source>
</evidence>
<dbReference type="InterPro" id="IPR044859">
    <property type="entry name" value="Allene_oxi_cyc_Dirigent"/>
</dbReference>
<dbReference type="Pfam" id="PF03018">
    <property type="entry name" value="Dirigent"/>
    <property type="match status" value="1"/>
</dbReference>
<dbReference type="Gene3D" id="2.40.480.10">
    <property type="entry name" value="Allene oxide cyclase-like"/>
    <property type="match status" value="1"/>
</dbReference>
<keyword evidence="3 4" id="KW-0964">Secreted</keyword>
<evidence type="ECO:0000313" key="5">
    <source>
        <dbReference type="EMBL" id="CAL0304505.1"/>
    </source>
</evidence>
<sequence length="217" mass="24235">MKLLILFLFLLSTPLILVTTQDTDDFANQSDPNLLGLRKEEKLSHLKLYWHDIVSGKNPTSIVVVPPPPSNMNLTTAFGMVDIIDNPLTLGPELSSKLVGRAQGLYASTSQSEVNLLMAMNFVITDGKYSGSSITILGRNPTFNKVREMSVIGGSGYFRFARGYAELRTHYFSPKTMNAIVEYNIYVLHYSCSDALHKKLLNLILITLVPYILFLPF</sequence>
<evidence type="ECO:0000256" key="2">
    <source>
        <dbReference type="ARBA" id="ARBA00011738"/>
    </source>
</evidence>
<evidence type="ECO:0000256" key="4">
    <source>
        <dbReference type="RuleBase" id="RU363099"/>
    </source>
</evidence>
<comment type="subcellular location">
    <subcellularLocation>
        <location evidence="4">Secreted</location>
        <location evidence="4">Extracellular space</location>
        <location evidence="4">Apoplast</location>
    </subcellularLocation>
</comment>
<keyword evidence="4" id="KW-0732">Signal</keyword>
<reference evidence="5 6" key="1">
    <citation type="submission" date="2024-03" db="EMBL/GenBank/DDBJ databases">
        <authorList>
            <person name="Martinez-Hernandez J."/>
        </authorList>
    </citation>
    <scope>NUCLEOTIDE SEQUENCE [LARGE SCALE GENOMIC DNA]</scope>
</reference>
<dbReference type="GO" id="GO:0048046">
    <property type="term" value="C:apoplast"/>
    <property type="evidence" value="ECO:0007669"/>
    <property type="project" value="UniProtKB-SubCell"/>
</dbReference>
<proteinExistence type="inferred from homology"/>
<dbReference type="InterPro" id="IPR004265">
    <property type="entry name" value="Dirigent"/>
</dbReference>
<evidence type="ECO:0000256" key="1">
    <source>
        <dbReference type="ARBA" id="ARBA00010746"/>
    </source>
</evidence>
<comment type="subunit">
    <text evidence="2 4">Homodimer.</text>
</comment>